<keyword evidence="4" id="KW-1185">Reference proteome</keyword>
<gene>
    <name evidence="3" type="ORF">GCM10022295_43170</name>
</gene>
<feature type="region of interest" description="Disordered" evidence="1">
    <location>
        <begin position="54"/>
        <end position="91"/>
    </location>
</feature>
<evidence type="ECO:0000313" key="4">
    <source>
        <dbReference type="Proteomes" id="UP001500707"/>
    </source>
</evidence>
<proteinExistence type="predicted"/>
<dbReference type="Proteomes" id="UP001500707">
    <property type="component" value="Unassembled WGS sequence"/>
</dbReference>
<evidence type="ECO:0000313" key="3">
    <source>
        <dbReference type="EMBL" id="GAA3556453.1"/>
    </source>
</evidence>
<evidence type="ECO:0000256" key="2">
    <source>
        <dbReference type="SAM" id="SignalP"/>
    </source>
</evidence>
<keyword evidence="2" id="KW-0732">Signal</keyword>
<comment type="caution">
    <text evidence="3">The sequence shown here is derived from an EMBL/GenBank/DDBJ whole genome shotgun (WGS) entry which is preliminary data.</text>
</comment>
<organism evidence="3 4">
    <name type="scientific">Streptomyces osmaniensis</name>
    <dbReference type="NCBI Taxonomy" id="593134"/>
    <lineage>
        <taxon>Bacteria</taxon>
        <taxon>Bacillati</taxon>
        <taxon>Actinomycetota</taxon>
        <taxon>Actinomycetes</taxon>
        <taxon>Kitasatosporales</taxon>
        <taxon>Streptomycetaceae</taxon>
        <taxon>Streptomyces</taxon>
    </lineage>
</organism>
<dbReference type="EMBL" id="BAABCE010000008">
    <property type="protein sequence ID" value="GAA3556453.1"/>
    <property type="molecule type" value="Genomic_DNA"/>
</dbReference>
<accession>A0ABP6WW59</accession>
<feature type="chain" id="PRO_5046296302" evidence="2">
    <location>
        <begin position="23"/>
        <end position="147"/>
    </location>
</feature>
<protein>
    <submittedName>
        <fullName evidence="3">Uncharacterized protein</fullName>
    </submittedName>
</protein>
<evidence type="ECO:0000256" key="1">
    <source>
        <dbReference type="SAM" id="MobiDB-lite"/>
    </source>
</evidence>
<name>A0ABP6WW59_9ACTN</name>
<reference evidence="4" key="1">
    <citation type="journal article" date="2019" name="Int. J. Syst. Evol. Microbiol.">
        <title>The Global Catalogue of Microorganisms (GCM) 10K type strain sequencing project: providing services to taxonomists for standard genome sequencing and annotation.</title>
        <authorList>
            <consortium name="The Broad Institute Genomics Platform"/>
            <consortium name="The Broad Institute Genome Sequencing Center for Infectious Disease"/>
            <person name="Wu L."/>
            <person name="Ma J."/>
        </authorList>
    </citation>
    <scope>NUCLEOTIDE SEQUENCE [LARGE SCALE GENOMIC DNA]</scope>
    <source>
        <strain evidence="4">JCM 17656</strain>
    </source>
</reference>
<feature type="signal peptide" evidence="2">
    <location>
        <begin position="1"/>
        <end position="22"/>
    </location>
</feature>
<sequence length="147" mass="14445">MRLRHIGALTAMSGLPCVPAHADDANGSAGGAATGLRPTAAPSWQAAQFPAPLEGAAAPDPLSDISRDTLAPNDGWAADGGGTTGGSTAADAHVVSGGRGLHHAYNSGSQCALTADVGWTPTLHTKIDSAETADRAVARGAGAGRLT</sequence>